<dbReference type="EMBL" id="CASHTH010000031">
    <property type="protein sequence ID" value="CAI7989406.1"/>
    <property type="molecule type" value="Genomic_DNA"/>
</dbReference>
<dbReference type="GO" id="GO:0008270">
    <property type="term" value="F:zinc ion binding"/>
    <property type="evidence" value="ECO:0007669"/>
    <property type="project" value="InterPro"/>
</dbReference>
<sequence>MPEVYRADHVGSLLRPADLHQARANCREGMLELHQLRAIEDAAILHVLERQQAAGVEIYTDGEFRRSGFQNDLIEAVEGYVETNDPAVVRVWQGPGGEPHEQGTRQVVGGKLRQLRRLTQYQATFMNAYAPGPFKITVPSPSQYPAISFQPGLTDRYYPTRSDLLWDIAEIIKAEISALLESGVPYVQIDAPRYSYYVDAKWREHLRELGEDPDQMFEEAVAADTYCLEGAQRPGATVALHICRGNNQSKWYAEGGYEAIAAKLFGTLPVDRFLLEYDTERAGTFEPLRHVPEDKMVVLGLISSKDSTLESRDYVLERIEESTAYVPLERLALSPQCGFASTVAGNLLTEEEQWRKLELVASISREVWGG</sequence>
<dbReference type="AlphaFoldDB" id="A0AA35QSG7"/>
<accession>A0AA35QSG7</accession>
<feature type="domain" description="Cobalamin-independent methionine synthase MetE C-terminal/archaeal" evidence="1">
    <location>
        <begin position="10"/>
        <end position="341"/>
    </location>
</feature>
<dbReference type="Proteomes" id="UP001174909">
    <property type="component" value="Unassembled WGS sequence"/>
</dbReference>
<name>A0AA35QSG7_GEOBA</name>
<dbReference type="PANTHER" id="PTHR43844:SF2">
    <property type="entry name" value="SYNTHASE, VITAMIN-B12 INDEPENDENT, PUTATIVE (AFU_ORTHOLOGUE AFUA_3G12060)-RELATED"/>
    <property type="match status" value="1"/>
</dbReference>
<keyword evidence="3" id="KW-1185">Reference proteome</keyword>
<reference evidence="2" key="1">
    <citation type="submission" date="2023-03" db="EMBL/GenBank/DDBJ databases">
        <authorList>
            <person name="Steffen K."/>
            <person name="Cardenas P."/>
        </authorList>
    </citation>
    <scope>NUCLEOTIDE SEQUENCE</scope>
</reference>
<dbReference type="Gene3D" id="3.20.20.210">
    <property type="match status" value="1"/>
</dbReference>
<dbReference type="CDD" id="cd03311">
    <property type="entry name" value="CIMS_C_terminal_like"/>
    <property type="match status" value="1"/>
</dbReference>
<dbReference type="Pfam" id="PF01717">
    <property type="entry name" value="Meth_synt_2"/>
    <property type="match status" value="1"/>
</dbReference>
<comment type="caution">
    <text evidence="2">The sequence shown here is derived from an EMBL/GenBank/DDBJ whole genome shotgun (WGS) entry which is preliminary data.</text>
</comment>
<dbReference type="PANTHER" id="PTHR43844">
    <property type="entry name" value="METHIONINE SYNTHASE"/>
    <property type="match status" value="1"/>
</dbReference>
<proteinExistence type="predicted"/>
<dbReference type="InterPro" id="IPR002629">
    <property type="entry name" value="Met_Synth_C/arc"/>
</dbReference>
<protein>
    <submittedName>
        <fullName evidence="2">Uncharacterized protein YxjH</fullName>
    </submittedName>
</protein>
<gene>
    <name evidence="2" type="ORF">GBAR_LOCUS204</name>
</gene>
<dbReference type="InterPro" id="IPR038071">
    <property type="entry name" value="UROD/MetE-like_sf"/>
</dbReference>
<dbReference type="GO" id="GO:0003871">
    <property type="term" value="F:5-methyltetrahydropteroyltriglutamate-homocysteine S-methyltransferase activity"/>
    <property type="evidence" value="ECO:0007669"/>
    <property type="project" value="InterPro"/>
</dbReference>
<evidence type="ECO:0000313" key="3">
    <source>
        <dbReference type="Proteomes" id="UP001174909"/>
    </source>
</evidence>
<dbReference type="SUPFAM" id="SSF51726">
    <property type="entry name" value="UROD/MetE-like"/>
    <property type="match status" value="1"/>
</dbReference>
<organism evidence="2 3">
    <name type="scientific">Geodia barretti</name>
    <name type="common">Barrett's horny sponge</name>
    <dbReference type="NCBI Taxonomy" id="519541"/>
    <lineage>
        <taxon>Eukaryota</taxon>
        <taxon>Metazoa</taxon>
        <taxon>Porifera</taxon>
        <taxon>Demospongiae</taxon>
        <taxon>Heteroscleromorpha</taxon>
        <taxon>Tetractinellida</taxon>
        <taxon>Astrophorina</taxon>
        <taxon>Geodiidae</taxon>
        <taxon>Geodia</taxon>
    </lineage>
</organism>
<dbReference type="GO" id="GO:0009086">
    <property type="term" value="P:methionine biosynthetic process"/>
    <property type="evidence" value="ECO:0007669"/>
    <property type="project" value="InterPro"/>
</dbReference>
<evidence type="ECO:0000259" key="1">
    <source>
        <dbReference type="Pfam" id="PF01717"/>
    </source>
</evidence>
<evidence type="ECO:0000313" key="2">
    <source>
        <dbReference type="EMBL" id="CAI7989406.1"/>
    </source>
</evidence>